<dbReference type="InterPro" id="IPR014222">
    <property type="entry name" value="Cyt_c_oxidase_su2"/>
</dbReference>
<evidence type="ECO:0000256" key="13">
    <source>
        <dbReference type="ARBA" id="ARBA00023008"/>
    </source>
</evidence>
<evidence type="ECO:0000256" key="7">
    <source>
        <dbReference type="ARBA" id="ARBA00022692"/>
    </source>
</evidence>
<dbReference type="NCBIfam" id="TIGR02866">
    <property type="entry name" value="CoxB"/>
    <property type="match status" value="1"/>
</dbReference>
<dbReference type="RefSeq" id="WP_425344313.1">
    <property type="nucleotide sequence ID" value="NZ_JBGUBD010000002.1"/>
</dbReference>
<evidence type="ECO:0000256" key="4">
    <source>
        <dbReference type="ARBA" id="ARBA00022448"/>
    </source>
</evidence>
<evidence type="ECO:0000256" key="14">
    <source>
        <dbReference type="ARBA" id="ARBA00023136"/>
    </source>
</evidence>
<feature type="transmembrane region" description="Helical" evidence="18">
    <location>
        <begin position="61"/>
        <end position="81"/>
    </location>
</feature>
<keyword evidence="9" id="KW-1278">Translocase</keyword>
<dbReference type="Pfam" id="PF00116">
    <property type="entry name" value="COX2"/>
    <property type="match status" value="1"/>
</dbReference>
<evidence type="ECO:0000256" key="17">
    <source>
        <dbReference type="PROSITE-ProRule" id="PRU00433"/>
    </source>
</evidence>
<evidence type="ECO:0000256" key="5">
    <source>
        <dbReference type="ARBA" id="ARBA00022617"/>
    </source>
</evidence>
<dbReference type="Gene3D" id="2.60.40.420">
    <property type="entry name" value="Cupredoxins - blue copper proteins"/>
    <property type="match status" value="1"/>
</dbReference>
<evidence type="ECO:0000256" key="10">
    <source>
        <dbReference type="ARBA" id="ARBA00022982"/>
    </source>
</evidence>
<keyword evidence="11 18" id="KW-1133">Transmembrane helix</keyword>
<dbReference type="PROSITE" id="PS51007">
    <property type="entry name" value="CYTC"/>
    <property type="match status" value="1"/>
</dbReference>
<dbReference type="InterPro" id="IPR036257">
    <property type="entry name" value="Cyt_c_oxidase_su2_TM_sf"/>
</dbReference>
<keyword evidence="6" id="KW-0679">Respiratory chain</keyword>
<dbReference type="CDD" id="cd04213">
    <property type="entry name" value="CuRO_CcO_Caa3_II"/>
    <property type="match status" value="1"/>
</dbReference>
<dbReference type="InterPro" id="IPR034236">
    <property type="entry name" value="CuRO_CcO_Caa3_II"/>
</dbReference>
<keyword evidence="12 17" id="KW-0408">Iron</keyword>
<dbReference type="InterPro" id="IPR009056">
    <property type="entry name" value="Cyt_c-like_dom"/>
</dbReference>
<evidence type="ECO:0000313" key="21">
    <source>
        <dbReference type="EMBL" id="MFA9477388.1"/>
    </source>
</evidence>
<evidence type="ECO:0000259" key="20">
    <source>
        <dbReference type="PROSITE" id="PS51007"/>
    </source>
</evidence>
<dbReference type="SUPFAM" id="SSF81464">
    <property type="entry name" value="Cytochrome c oxidase subunit II-like, transmembrane region"/>
    <property type="match status" value="1"/>
</dbReference>
<keyword evidence="13" id="KW-0186">Copper</keyword>
<dbReference type="InterPro" id="IPR036909">
    <property type="entry name" value="Cyt_c-like_dom_sf"/>
</dbReference>
<dbReference type="InterPro" id="IPR045187">
    <property type="entry name" value="CcO_II"/>
</dbReference>
<evidence type="ECO:0000256" key="15">
    <source>
        <dbReference type="ARBA" id="ARBA00024688"/>
    </source>
</evidence>
<gene>
    <name evidence="21" type="primary">coxB</name>
    <name evidence="21" type="ORF">ACERK3_03665</name>
</gene>
<comment type="similarity">
    <text evidence="2">Belongs to the cytochrome c oxidase subunit 2 family.</text>
</comment>
<feature type="domain" description="Cytochrome c" evidence="20">
    <location>
        <begin position="255"/>
        <end position="346"/>
    </location>
</feature>
<evidence type="ECO:0000256" key="12">
    <source>
        <dbReference type="ARBA" id="ARBA00023004"/>
    </source>
</evidence>
<keyword evidence="8 17" id="KW-0479">Metal-binding</keyword>
<dbReference type="InterPro" id="IPR008972">
    <property type="entry name" value="Cupredoxin"/>
</dbReference>
<evidence type="ECO:0000256" key="1">
    <source>
        <dbReference type="ARBA" id="ARBA00004141"/>
    </source>
</evidence>
<keyword evidence="7 18" id="KW-0812">Transmembrane</keyword>
<comment type="subcellular location">
    <subcellularLocation>
        <location evidence="1">Membrane</location>
        <topology evidence="1">Multi-pass membrane protein</topology>
    </subcellularLocation>
</comment>
<evidence type="ECO:0000256" key="6">
    <source>
        <dbReference type="ARBA" id="ARBA00022660"/>
    </source>
</evidence>
<keyword evidence="14 18" id="KW-0472">Membrane</keyword>
<evidence type="ECO:0000256" key="2">
    <source>
        <dbReference type="ARBA" id="ARBA00007866"/>
    </source>
</evidence>
<dbReference type="PANTHER" id="PTHR22888:SF9">
    <property type="entry name" value="CYTOCHROME C OXIDASE SUBUNIT 2"/>
    <property type="match status" value="1"/>
</dbReference>
<name>A0ABV4U1B2_9BACT</name>
<evidence type="ECO:0000256" key="16">
    <source>
        <dbReference type="ARBA" id="ARBA00031399"/>
    </source>
</evidence>
<protein>
    <recommendedName>
        <fullName evidence="3">cytochrome-c oxidase</fullName>
        <ecNumber evidence="3">7.1.1.9</ecNumber>
    </recommendedName>
    <alternativeName>
        <fullName evidence="16">Cytochrome aa3 subunit 2</fullName>
    </alternativeName>
</protein>
<feature type="transmembrane region" description="Helical" evidence="18">
    <location>
        <begin position="101"/>
        <end position="122"/>
    </location>
</feature>
<dbReference type="SUPFAM" id="SSF49503">
    <property type="entry name" value="Cupredoxins"/>
    <property type="match status" value="1"/>
</dbReference>
<dbReference type="Pfam" id="PF00034">
    <property type="entry name" value="Cytochrom_C"/>
    <property type="match status" value="1"/>
</dbReference>
<feature type="domain" description="Cytochrome oxidase subunit II copper A binding" evidence="19">
    <location>
        <begin position="132"/>
        <end position="244"/>
    </location>
</feature>
<dbReference type="PROSITE" id="PS50857">
    <property type="entry name" value="COX2_CUA"/>
    <property type="match status" value="1"/>
</dbReference>
<evidence type="ECO:0000256" key="11">
    <source>
        <dbReference type="ARBA" id="ARBA00022989"/>
    </source>
</evidence>
<dbReference type="PROSITE" id="PS00078">
    <property type="entry name" value="COX2"/>
    <property type="match status" value="1"/>
</dbReference>
<evidence type="ECO:0000259" key="19">
    <source>
        <dbReference type="PROSITE" id="PS50857"/>
    </source>
</evidence>
<accession>A0ABV4U1B2</accession>
<keyword evidence="5 17" id="KW-0349">Heme</keyword>
<evidence type="ECO:0000256" key="3">
    <source>
        <dbReference type="ARBA" id="ARBA00012949"/>
    </source>
</evidence>
<keyword evidence="22" id="KW-1185">Reference proteome</keyword>
<proteinExistence type="inferred from homology"/>
<organism evidence="21 22">
    <name type="scientific">Natronomicrosphaera hydrolytica</name>
    <dbReference type="NCBI Taxonomy" id="3242702"/>
    <lineage>
        <taxon>Bacteria</taxon>
        <taxon>Pseudomonadati</taxon>
        <taxon>Planctomycetota</taxon>
        <taxon>Phycisphaerae</taxon>
        <taxon>Phycisphaerales</taxon>
        <taxon>Phycisphaeraceae</taxon>
        <taxon>Natronomicrosphaera</taxon>
    </lineage>
</organism>
<comment type="function">
    <text evidence="15">Subunits I and II form the functional core of the enzyme complex. Electrons originating in cytochrome c are transferred via heme a and Cu(A) to the binuclear center formed by heme a3 and Cu(B).</text>
</comment>
<evidence type="ECO:0000256" key="8">
    <source>
        <dbReference type="ARBA" id="ARBA00022723"/>
    </source>
</evidence>
<dbReference type="Proteomes" id="UP001575105">
    <property type="component" value="Unassembled WGS sequence"/>
</dbReference>
<sequence length="346" mass="38322">MPKRLANTIPHATSVLISLTLLPLLLLSLLLLLPGCAEERQQSALHPEGEPAQIIAGLWWFMFYLLGAVFIIVMGVAAWAVFRPRIEPGEGDADEPVGDRFIIVSGIALPSIVLVVLLVYSLTVTVSLRQPDSAVTIEVIGHLWWWEVRYPDHGIITANELHIPAGEPVHLKLSSADVVHSFWVPQLHGKMDMLPDHVNTFWIQAGRPGTYRGQCAEYCGEQHARMSFHVVALERDEFDQWLARRAQPAREPTTDVHRSGQRAFMEAGCNTCHAISGTEAHGRAGPDLTHMGSRPSIGAGQWPNNYANLAGWIANPQSLKPGNHMPRSYLDADELHEITTYLLSLE</sequence>
<dbReference type="InterPro" id="IPR001505">
    <property type="entry name" value="Copper_CuA"/>
</dbReference>
<dbReference type="InterPro" id="IPR002429">
    <property type="entry name" value="CcO_II-like_C"/>
</dbReference>
<keyword evidence="10" id="KW-0249">Electron transport</keyword>
<dbReference type="EMBL" id="JBGUBD010000002">
    <property type="protein sequence ID" value="MFA9477388.1"/>
    <property type="molecule type" value="Genomic_DNA"/>
</dbReference>
<dbReference type="SUPFAM" id="SSF46626">
    <property type="entry name" value="Cytochrome c"/>
    <property type="match status" value="1"/>
</dbReference>
<reference evidence="21 22" key="1">
    <citation type="submission" date="2024-08" db="EMBL/GenBank/DDBJ databases">
        <title>Whole-genome sequencing of halo(alkali)philic microorganisms from hypersaline lakes.</title>
        <authorList>
            <person name="Sorokin D.Y."/>
            <person name="Merkel A.Y."/>
            <person name="Messina E."/>
            <person name="Yakimov M."/>
        </authorList>
    </citation>
    <scope>NUCLEOTIDE SEQUENCE [LARGE SCALE GENOMIC DNA]</scope>
    <source>
        <strain evidence="21 22">AB-hyl4</strain>
    </source>
</reference>
<evidence type="ECO:0000256" key="9">
    <source>
        <dbReference type="ARBA" id="ARBA00022967"/>
    </source>
</evidence>
<evidence type="ECO:0000256" key="18">
    <source>
        <dbReference type="SAM" id="Phobius"/>
    </source>
</evidence>
<evidence type="ECO:0000313" key="22">
    <source>
        <dbReference type="Proteomes" id="UP001575105"/>
    </source>
</evidence>
<dbReference type="PANTHER" id="PTHR22888">
    <property type="entry name" value="CYTOCHROME C OXIDASE, SUBUNIT II"/>
    <property type="match status" value="1"/>
</dbReference>
<dbReference type="Gene3D" id="1.10.287.90">
    <property type="match status" value="1"/>
</dbReference>
<dbReference type="EC" id="7.1.1.9" evidence="3"/>
<keyword evidence="4" id="KW-0813">Transport</keyword>
<comment type="caution">
    <text evidence="21">The sequence shown here is derived from an EMBL/GenBank/DDBJ whole genome shotgun (WGS) entry which is preliminary data.</text>
</comment>